<keyword evidence="5 7" id="KW-0653">Protein transport</keyword>
<name>A0A4Y7JDF6_PAPSO</name>
<dbReference type="GO" id="GO:0006896">
    <property type="term" value="P:Golgi to vacuole transport"/>
    <property type="evidence" value="ECO:0007669"/>
    <property type="project" value="TreeGrafter"/>
</dbReference>
<dbReference type="InterPro" id="IPR011989">
    <property type="entry name" value="ARM-like"/>
</dbReference>
<sequence>MAGSSIMESFFQRSLDDLIKGLRLQVTEYNFISKSLEEIKREIKSTDIQTKSIALEKLTYLNSVHSVDMIWASFHVVEVMSSTKFIHKKIGYLAASQSFNESTDVILLITNQLRKDLNSSNQFEAGLALECLAVIGNTDLARDLTPEIFTLLSSSKDFVRKKAVAVILRVFNKYPDAVRVSFKRLVENLESVNSDPTAAIGVFCELCSKDPRSYLPLAPEFYKILVDSKNNWVLIKVLKVFSKLAPLEPRLAKRIVDPIGEHMKRTSSKSLMFECIRTVVTCLTDYEVILKLAVEKIRDCFLSDNDDDPNLKYLGLQVLSILGSKQHLLAVVENKEFVIKSLSDLDPNIKFESLRLVMEMVSEGNVAEITHYLVGAALKSDPEFCNEILGSILTTCSRNVYEVIVDFDWYVSLLGDISRNPHCQKGEEIERQLVDICLRVAEVRPEIVRVSRDLLIDPALLSNPYMHRILRAAAWVSGEHIELSRNPFELMEALLQPRTNLLPPLVRAVYIHSAFKVLVFCLYSYLAPKEVISTSVGDLAPEESAEASEQEASFSEGDEYFDPRMKRLGEGHTRDRNIENGQASSSASLENDPFTHESIFNMLNMIKMALGPLSGSDEVEVQERASNVLGLIDLMEQELPGLLVREGSLRGEEFQGVKFLDLLQNAFSKELGPVSLSAQQRVPVPEGLLLKENLSKLETVCGDINLTPSSSFSLGSVLFVEKHNSQQTEKESDPSSESTSLLSEHRKRHGLYYLSADKNGSGSNDYPPVNELSNAIDSAQDLLRLPGQSVDSKKKSTTKRRPVVVRLDDGEEATVSGVQKPKDSKDNMLSGAVRDILLGDETKRMSSQSMPSNTGKRNGKEVSLDTGHVPQSKEKGEIENPSTSISHHGKERRRRSKKKDGEESSQKERQKSHRQGRSKTRQTAEIQSPVIPDFLL</sequence>
<feature type="compositionally biased region" description="Basic and acidic residues" evidence="8">
    <location>
        <begin position="723"/>
        <end position="733"/>
    </location>
</feature>
<reference evidence="10 11" key="1">
    <citation type="journal article" date="2018" name="Science">
        <title>The opium poppy genome and morphinan production.</title>
        <authorList>
            <person name="Guo L."/>
            <person name="Winzer T."/>
            <person name="Yang X."/>
            <person name="Li Y."/>
            <person name="Ning Z."/>
            <person name="He Z."/>
            <person name="Teodor R."/>
            <person name="Lu Y."/>
            <person name="Bowser T.A."/>
            <person name="Graham I.A."/>
            <person name="Ye K."/>
        </authorList>
    </citation>
    <scope>NUCLEOTIDE SEQUENCE [LARGE SCALE GENOMIC DNA]</scope>
    <source>
        <strain evidence="11">cv. HN1</strain>
        <tissue evidence="10">Leaves</tissue>
    </source>
</reference>
<dbReference type="InterPro" id="IPR002553">
    <property type="entry name" value="Clathrin/coatomer_adapt-like_N"/>
</dbReference>
<dbReference type="Gene3D" id="1.25.10.10">
    <property type="entry name" value="Leucine-rich Repeat Variant"/>
    <property type="match status" value="1"/>
</dbReference>
<evidence type="ECO:0000256" key="2">
    <source>
        <dbReference type="ARBA" id="ARBA00006613"/>
    </source>
</evidence>
<dbReference type="InterPro" id="IPR016024">
    <property type="entry name" value="ARM-type_fold"/>
</dbReference>
<dbReference type="EMBL" id="CM010718">
    <property type="protein sequence ID" value="RZC58082.1"/>
    <property type="molecule type" value="Genomic_DNA"/>
</dbReference>
<dbReference type="PANTHER" id="PTHR22781">
    <property type="entry name" value="DELTA ADAPTIN-RELATED"/>
    <property type="match status" value="1"/>
</dbReference>
<feature type="region of interest" description="Disordered" evidence="8">
    <location>
        <begin position="570"/>
        <end position="591"/>
    </location>
</feature>
<dbReference type="PIRSF" id="PIRSF037092">
    <property type="entry name" value="AP3_complex_delta"/>
    <property type="match status" value="1"/>
</dbReference>
<dbReference type="GO" id="GO:0010008">
    <property type="term" value="C:endosome membrane"/>
    <property type="evidence" value="ECO:0007669"/>
    <property type="project" value="TreeGrafter"/>
</dbReference>
<dbReference type="Proteomes" id="UP000316621">
    <property type="component" value="Chromosome 4"/>
</dbReference>
<feature type="domain" description="Clathrin/coatomer adaptor adaptin-like N-terminal" evidence="9">
    <location>
        <begin position="30"/>
        <end position="495"/>
    </location>
</feature>
<feature type="compositionally biased region" description="Polar residues" evidence="8">
    <location>
        <begin position="845"/>
        <end position="856"/>
    </location>
</feature>
<dbReference type="AlphaFoldDB" id="A0A4Y7JDF6"/>
<dbReference type="GO" id="GO:0006623">
    <property type="term" value="P:protein targeting to vacuole"/>
    <property type="evidence" value="ECO:0007669"/>
    <property type="project" value="TreeGrafter"/>
</dbReference>
<dbReference type="GO" id="GO:0005794">
    <property type="term" value="C:Golgi apparatus"/>
    <property type="evidence" value="ECO:0007669"/>
    <property type="project" value="UniProtKB-SubCell"/>
</dbReference>
<feature type="compositionally biased region" description="Basic residues" evidence="8">
    <location>
        <begin position="887"/>
        <end position="898"/>
    </location>
</feature>
<protein>
    <recommendedName>
        <fullName evidence="7">AP-3 complex subunit delta</fullName>
    </recommendedName>
</protein>
<keyword evidence="11" id="KW-1185">Reference proteome</keyword>
<evidence type="ECO:0000256" key="7">
    <source>
        <dbReference type="PIRNR" id="PIRNR037092"/>
    </source>
</evidence>
<dbReference type="PANTHER" id="PTHR22781:SF12">
    <property type="entry name" value="AP-3 COMPLEX SUBUNIT DELTA-1"/>
    <property type="match status" value="1"/>
</dbReference>
<feature type="region of interest" description="Disordered" evidence="8">
    <location>
        <begin position="839"/>
        <end position="936"/>
    </location>
</feature>
<dbReference type="GO" id="GO:0030123">
    <property type="term" value="C:AP-3 adaptor complex"/>
    <property type="evidence" value="ECO:0007669"/>
    <property type="project" value="InterPro"/>
</dbReference>
<keyword evidence="7" id="KW-0333">Golgi apparatus</keyword>
<feature type="compositionally biased region" description="Basic residues" evidence="8">
    <location>
        <begin position="910"/>
        <end position="920"/>
    </location>
</feature>
<accession>A0A4Y7JDF6</accession>
<evidence type="ECO:0000256" key="3">
    <source>
        <dbReference type="ARBA" id="ARBA00022448"/>
    </source>
</evidence>
<evidence type="ECO:0000313" key="10">
    <source>
        <dbReference type="EMBL" id="RZC58082.1"/>
    </source>
</evidence>
<organism evidence="10 11">
    <name type="scientific">Papaver somniferum</name>
    <name type="common">Opium poppy</name>
    <dbReference type="NCBI Taxonomy" id="3469"/>
    <lineage>
        <taxon>Eukaryota</taxon>
        <taxon>Viridiplantae</taxon>
        <taxon>Streptophyta</taxon>
        <taxon>Embryophyta</taxon>
        <taxon>Tracheophyta</taxon>
        <taxon>Spermatophyta</taxon>
        <taxon>Magnoliopsida</taxon>
        <taxon>Ranunculales</taxon>
        <taxon>Papaveraceae</taxon>
        <taxon>Papaveroideae</taxon>
        <taxon>Papaver</taxon>
    </lineage>
</organism>
<comment type="subcellular location">
    <subcellularLocation>
        <location evidence="1">Endomembrane system</location>
    </subcellularLocation>
    <subcellularLocation>
        <location evidence="7">Golgi apparatus</location>
    </subcellularLocation>
</comment>
<evidence type="ECO:0000259" key="9">
    <source>
        <dbReference type="Pfam" id="PF01602"/>
    </source>
</evidence>
<comment type="subunit">
    <text evidence="7">Adaptor protein complex 3 (AP-3) is a heterotetramer.</text>
</comment>
<feature type="compositionally biased region" description="Basic and acidic residues" evidence="8">
    <location>
        <begin position="899"/>
        <end position="909"/>
    </location>
</feature>
<dbReference type="SUPFAM" id="SSF48371">
    <property type="entry name" value="ARM repeat"/>
    <property type="match status" value="1"/>
</dbReference>
<proteinExistence type="inferred from homology"/>
<feature type="compositionally biased region" description="Polar residues" evidence="8">
    <location>
        <begin position="579"/>
        <end position="589"/>
    </location>
</feature>
<dbReference type="Pfam" id="PF01602">
    <property type="entry name" value="Adaptin_N"/>
    <property type="match status" value="1"/>
</dbReference>
<dbReference type="OMA" id="FIGMIKH"/>
<comment type="similarity">
    <text evidence="2 7">Belongs to the adaptor complexes large subunit family.</text>
</comment>
<evidence type="ECO:0000256" key="4">
    <source>
        <dbReference type="ARBA" id="ARBA00022737"/>
    </source>
</evidence>
<evidence type="ECO:0000313" key="11">
    <source>
        <dbReference type="Proteomes" id="UP000316621"/>
    </source>
</evidence>
<dbReference type="Gramene" id="RZC58082">
    <property type="protein sequence ID" value="RZC58082"/>
    <property type="gene ID" value="C5167_005379"/>
</dbReference>
<keyword evidence="3 7" id="KW-0813">Transport</keyword>
<dbReference type="OrthoDB" id="10264595at2759"/>
<evidence type="ECO:0000256" key="6">
    <source>
        <dbReference type="ARBA" id="ARBA00023136"/>
    </source>
</evidence>
<dbReference type="InterPro" id="IPR017105">
    <property type="entry name" value="AP3_complex_dsu"/>
</dbReference>
<comment type="function">
    <text evidence="7">Part of the AP-3 complex, an adaptor-related complex which seems to be clathrin-associated. The complex is associated with the Golgi region as well as more peripheral structures. It facilitates the budding of vesicles from the Golgi membrane and may be directly involved in trafficking to the vacuole. It also function in maintaining the identity of lytic vacuoles and in regulating the transition between storage and lytic vacuoles.</text>
</comment>
<evidence type="ECO:0000256" key="1">
    <source>
        <dbReference type="ARBA" id="ARBA00004308"/>
    </source>
</evidence>
<evidence type="ECO:0000256" key="8">
    <source>
        <dbReference type="SAM" id="MobiDB-lite"/>
    </source>
</evidence>
<feature type="region of interest" description="Disordered" evidence="8">
    <location>
        <begin position="723"/>
        <end position="743"/>
    </location>
</feature>
<keyword evidence="6" id="KW-0472">Membrane</keyword>
<keyword evidence="4" id="KW-0677">Repeat</keyword>
<dbReference type="STRING" id="3469.A0A4Y7JDF6"/>
<evidence type="ECO:0000256" key="5">
    <source>
        <dbReference type="ARBA" id="ARBA00022927"/>
    </source>
</evidence>
<gene>
    <name evidence="10" type="ORF">C5167_005379</name>
</gene>